<dbReference type="CDD" id="cd03214">
    <property type="entry name" value="ABC_Iron-Siderophores_B12_Hemin"/>
    <property type="match status" value="1"/>
</dbReference>
<sequence>MTATRLAAQGLSVGYDDTPIIEDLDLRILEGELTVIVGPNACGKSTLLKTLARVLRPGRGSVLLDGQSIHSLPRREVAKTLGFLPQTATSPEGITVGDLVARGRYPHQSVFSQWSKQDQAAVEQALADTGTTQLRHRYVDELSGGQRQRVWIAMALAQQTPLILLDEPTTFLDMAYQIELLDLIRELQRQGRTVVAVLHELNLAARYATRIVMMKAGRIEAQGTPAEVLNAERLLSTFGLNARVIPDPDDGTPVILPR</sequence>
<dbReference type="Proteomes" id="UP000061839">
    <property type="component" value="Chromosome"/>
</dbReference>
<dbReference type="FunFam" id="3.40.50.300:FF:000134">
    <property type="entry name" value="Iron-enterobactin ABC transporter ATP-binding protein"/>
    <property type="match status" value="1"/>
</dbReference>
<keyword evidence="4" id="KW-0410">Iron transport</keyword>
<feature type="domain" description="ABC transporter" evidence="10">
    <location>
        <begin position="6"/>
        <end position="241"/>
    </location>
</feature>
<evidence type="ECO:0000256" key="2">
    <source>
        <dbReference type="ARBA" id="ARBA00022448"/>
    </source>
</evidence>
<dbReference type="SUPFAM" id="SSF52540">
    <property type="entry name" value="P-loop containing nucleoside triphosphate hydrolases"/>
    <property type="match status" value="1"/>
</dbReference>
<evidence type="ECO:0000256" key="6">
    <source>
        <dbReference type="ARBA" id="ARBA00022840"/>
    </source>
</evidence>
<dbReference type="OrthoDB" id="5296765at2"/>
<evidence type="ECO:0000256" key="7">
    <source>
        <dbReference type="ARBA" id="ARBA00023004"/>
    </source>
</evidence>
<dbReference type="GO" id="GO:0016887">
    <property type="term" value="F:ATP hydrolysis activity"/>
    <property type="evidence" value="ECO:0007669"/>
    <property type="project" value="InterPro"/>
</dbReference>
<dbReference type="InterPro" id="IPR003439">
    <property type="entry name" value="ABC_transporter-like_ATP-bd"/>
</dbReference>
<dbReference type="PATRIC" id="fig|1618207.4.peg.2659"/>
<dbReference type="AlphaFoldDB" id="A0A0D4C3L8"/>
<dbReference type="SMART" id="SM00382">
    <property type="entry name" value="AAA"/>
    <property type="match status" value="1"/>
</dbReference>
<dbReference type="Gene3D" id="3.40.50.300">
    <property type="entry name" value="P-loop containing nucleotide triphosphate hydrolases"/>
    <property type="match status" value="1"/>
</dbReference>
<evidence type="ECO:0000256" key="9">
    <source>
        <dbReference type="ARBA" id="ARBA00023136"/>
    </source>
</evidence>
<keyword evidence="8" id="KW-0406">Ion transport</keyword>
<evidence type="ECO:0000259" key="10">
    <source>
        <dbReference type="PROSITE" id="PS50893"/>
    </source>
</evidence>
<dbReference type="EMBL" id="CP011005">
    <property type="protein sequence ID" value="AJT43129.1"/>
    <property type="molecule type" value="Genomic_DNA"/>
</dbReference>
<dbReference type="InterPro" id="IPR017871">
    <property type="entry name" value="ABC_transporter-like_CS"/>
</dbReference>
<evidence type="ECO:0000313" key="12">
    <source>
        <dbReference type="Proteomes" id="UP000061839"/>
    </source>
</evidence>
<dbReference type="GO" id="GO:0006826">
    <property type="term" value="P:iron ion transport"/>
    <property type="evidence" value="ECO:0007669"/>
    <property type="project" value="UniProtKB-KW"/>
</dbReference>
<dbReference type="InterPro" id="IPR003593">
    <property type="entry name" value="AAA+_ATPase"/>
</dbReference>
<keyword evidence="12" id="KW-1185">Reference proteome</keyword>
<dbReference type="GO" id="GO:0005886">
    <property type="term" value="C:plasma membrane"/>
    <property type="evidence" value="ECO:0007669"/>
    <property type="project" value="UniProtKB-SubCell"/>
</dbReference>
<dbReference type="InterPro" id="IPR027417">
    <property type="entry name" value="P-loop_NTPase"/>
</dbReference>
<comment type="subcellular location">
    <subcellularLocation>
        <location evidence="1">Cell membrane</location>
        <topology evidence="1">Peripheral membrane protein</topology>
    </subcellularLocation>
</comment>
<keyword evidence="2" id="KW-0813">Transport</keyword>
<dbReference type="PROSITE" id="PS00211">
    <property type="entry name" value="ABC_TRANSPORTER_1"/>
    <property type="match status" value="1"/>
</dbReference>
<gene>
    <name evidence="11" type="ORF">UM93_13120</name>
</gene>
<dbReference type="KEGG" id="ari:UM93_13120"/>
<proteinExistence type="predicted"/>
<evidence type="ECO:0000256" key="3">
    <source>
        <dbReference type="ARBA" id="ARBA00022475"/>
    </source>
</evidence>
<dbReference type="STRING" id="1618207.UM93_13120"/>
<dbReference type="HOGENOM" id="CLU_000604_1_11_11"/>
<protein>
    <submittedName>
        <fullName evidence="11">ABC transporter</fullName>
    </submittedName>
</protein>
<evidence type="ECO:0000256" key="5">
    <source>
        <dbReference type="ARBA" id="ARBA00022741"/>
    </source>
</evidence>
<evidence type="ECO:0000313" key="11">
    <source>
        <dbReference type="EMBL" id="AJT43129.1"/>
    </source>
</evidence>
<dbReference type="PANTHER" id="PTHR42771">
    <property type="entry name" value="IRON(3+)-HYDROXAMATE IMPORT ATP-BINDING PROTEIN FHUC"/>
    <property type="match status" value="1"/>
</dbReference>
<keyword evidence="6" id="KW-0067">ATP-binding</keyword>
<evidence type="ECO:0000256" key="4">
    <source>
        <dbReference type="ARBA" id="ARBA00022496"/>
    </source>
</evidence>
<keyword evidence="3" id="KW-1003">Cell membrane</keyword>
<dbReference type="GO" id="GO:0005524">
    <property type="term" value="F:ATP binding"/>
    <property type="evidence" value="ECO:0007669"/>
    <property type="project" value="UniProtKB-KW"/>
</dbReference>
<dbReference type="InterPro" id="IPR051535">
    <property type="entry name" value="Siderophore_ABC-ATPase"/>
</dbReference>
<evidence type="ECO:0000256" key="1">
    <source>
        <dbReference type="ARBA" id="ARBA00004202"/>
    </source>
</evidence>
<organism evidence="11 12">
    <name type="scientific">Psychromicrobium lacuslunae</name>
    <dbReference type="NCBI Taxonomy" id="1618207"/>
    <lineage>
        <taxon>Bacteria</taxon>
        <taxon>Bacillati</taxon>
        <taxon>Actinomycetota</taxon>
        <taxon>Actinomycetes</taxon>
        <taxon>Micrococcales</taxon>
        <taxon>Micrococcaceae</taxon>
        <taxon>Psychromicrobium</taxon>
    </lineage>
</organism>
<keyword evidence="7" id="KW-0408">Iron</keyword>
<accession>A0A0D4C3L8</accession>
<reference evidence="11 12" key="1">
    <citation type="journal article" date="2015" name="Genome Announc.">
        <title>Complete Genome Sequencing of Protease-Producing Novel Arthrobacter sp. Strain IHBB 11108 Using PacBio Single-Molecule Real-Time Sequencing Technology.</title>
        <authorList>
            <person name="Kiran S."/>
            <person name="Swarnkar M.K."/>
            <person name="Pal M."/>
            <person name="Thakur R."/>
            <person name="Tewari R."/>
            <person name="Singh A.K."/>
            <person name="Gulati A."/>
        </authorList>
    </citation>
    <scope>NUCLEOTIDE SEQUENCE [LARGE SCALE GENOMIC DNA]</scope>
    <source>
        <strain evidence="11 12">IHBB 11108</strain>
    </source>
</reference>
<keyword evidence="9" id="KW-0472">Membrane</keyword>
<keyword evidence="5" id="KW-0547">Nucleotide-binding</keyword>
<name>A0A0D4C3L8_9MICC</name>
<dbReference type="PROSITE" id="PS50893">
    <property type="entry name" value="ABC_TRANSPORTER_2"/>
    <property type="match status" value="1"/>
</dbReference>
<evidence type="ECO:0000256" key="8">
    <source>
        <dbReference type="ARBA" id="ARBA00023065"/>
    </source>
</evidence>
<dbReference type="Pfam" id="PF00005">
    <property type="entry name" value="ABC_tran"/>
    <property type="match status" value="1"/>
</dbReference>
<dbReference type="PANTHER" id="PTHR42771:SF2">
    <property type="entry name" value="IRON(3+)-HYDROXAMATE IMPORT ATP-BINDING PROTEIN FHUC"/>
    <property type="match status" value="1"/>
</dbReference>